<comment type="caution">
    <text evidence="1">The sequence shown here is derived from an EMBL/GenBank/DDBJ whole genome shotgun (WGS) entry which is preliminary data.</text>
</comment>
<protein>
    <recommendedName>
        <fullName evidence="3">DUF2213 domain-containing protein</fullName>
    </recommendedName>
</protein>
<evidence type="ECO:0008006" key="3">
    <source>
        <dbReference type="Google" id="ProtNLM"/>
    </source>
</evidence>
<name>H1KC74_METEX</name>
<dbReference type="Proteomes" id="UP000004382">
    <property type="component" value="Unassembled WGS sequence"/>
</dbReference>
<dbReference type="PATRIC" id="fig|882800.3.peg.223"/>
<gene>
    <name evidence="1" type="ORF">MetexDRAFT_0236</name>
</gene>
<evidence type="ECO:0000313" key="2">
    <source>
        <dbReference type="Proteomes" id="UP000004382"/>
    </source>
</evidence>
<dbReference type="Pfam" id="PF09979">
    <property type="entry name" value="DUF2213"/>
    <property type="match status" value="1"/>
</dbReference>
<dbReference type="AlphaFoldDB" id="H1KC74"/>
<dbReference type="PIRSF" id="PIRSF029215">
    <property type="entry name" value="UCP029215"/>
    <property type="match status" value="1"/>
</dbReference>
<proteinExistence type="predicted"/>
<dbReference type="InterPro" id="IPR016913">
    <property type="entry name" value="UCP029215"/>
</dbReference>
<dbReference type="RefSeq" id="WP_003596335.1">
    <property type="nucleotide sequence ID" value="NZ_AGJK01000003.1"/>
</dbReference>
<organism evidence="1 2">
    <name type="scientific">Methylorubrum extorquens DSM 13060</name>
    <dbReference type="NCBI Taxonomy" id="882800"/>
    <lineage>
        <taxon>Bacteria</taxon>
        <taxon>Pseudomonadati</taxon>
        <taxon>Pseudomonadota</taxon>
        <taxon>Alphaproteobacteria</taxon>
        <taxon>Hyphomicrobiales</taxon>
        <taxon>Methylobacteriaceae</taxon>
        <taxon>Methylorubrum</taxon>
    </lineage>
</organism>
<dbReference type="EMBL" id="AGJK01000003">
    <property type="protein sequence ID" value="EHP94891.1"/>
    <property type="molecule type" value="Genomic_DNA"/>
</dbReference>
<evidence type="ECO:0000313" key="1">
    <source>
        <dbReference type="EMBL" id="EHP94891.1"/>
    </source>
</evidence>
<sequence>MFYATDAVSLGDVRVSDGGYLEAFASTARTGVQQYLGIEMGRPDLGTVNVYRDEADVFSHASLHSFAKIPVTVDHPPTGVSATNWKQVAVGTTGEEVLRDGERLKIGLKIMDQAAIQAVQGGKRELSVGYRTEIVWGDGVAPDGTPYQAKQTQIVADHIAIVTAGRAGVQCRIGDSWTASDAHDPDAARDAKGIAKLKAAIALHAKHMNGTAPTTGAAGEASQQKMMDLMIEALKALGDGGSSSNSMGGMDAALTADISRHHSFTRETLMKTHMIGDNAVEMSDAAIVAVKGLQTEMGRLTADNLKLTADLNLVNDAHTKALSAKDGEILKLQADHAVALEAKDKQIADLQAQAITADKLDAAVAERSAVVDAAKPWLGLDFDPKGKTVADIRKATVAKRLGDKAVEGKDDTHIAVAFDTLTALAPQHDALGRAIADSVPHSKDGKPIVLDSAAIHARRVASLQDAWKQAPAGAA</sequence>
<accession>H1KC74</accession>
<reference evidence="1 2" key="1">
    <citation type="submission" date="2011-09" db="EMBL/GenBank/DDBJ databases">
        <title>The draft genome of Methylobacterium extorquens DSM 13060.</title>
        <authorList>
            <consortium name="US DOE Joint Genome Institute (JGI-PGF)"/>
            <person name="Lucas S."/>
            <person name="Han J."/>
            <person name="Lapidus A."/>
            <person name="Cheng J.-F."/>
            <person name="Goodwin L."/>
            <person name="Pitluck S."/>
            <person name="Peters L."/>
            <person name="Land M.L."/>
            <person name="Hauser L."/>
            <person name="Koskimaki J."/>
            <person name="Halonen O."/>
            <person name="Pirttila A."/>
            <person name="Frank C."/>
            <person name="Woyke T.J."/>
        </authorList>
    </citation>
    <scope>NUCLEOTIDE SEQUENCE [LARGE SCALE GENOMIC DNA]</scope>
    <source>
        <strain evidence="1 2">DSM 13060</strain>
    </source>
</reference>